<dbReference type="Gene3D" id="2.60.120.10">
    <property type="entry name" value="Jelly Rolls"/>
    <property type="match status" value="1"/>
</dbReference>
<dbReference type="Pfam" id="PF00027">
    <property type="entry name" value="cNMP_binding"/>
    <property type="match status" value="1"/>
</dbReference>
<dbReference type="InterPro" id="IPR036390">
    <property type="entry name" value="WH_DNA-bd_sf"/>
</dbReference>
<evidence type="ECO:0000259" key="4">
    <source>
        <dbReference type="PROSITE" id="PS51063"/>
    </source>
</evidence>
<dbReference type="Proteomes" id="UP000652847">
    <property type="component" value="Unassembled WGS sequence"/>
</dbReference>
<evidence type="ECO:0000256" key="3">
    <source>
        <dbReference type="ARBA" id="ARBA00023163"/>
    </source>
</evidence>
<dbReference type="PROSITE" id="PS51063">
    <property type="entry name" value="HTH_CRP_2"/>
    <property type="match status" value="1"/>
</dbReference>
<evidence type="ECO:0000256" key="1">
    <source>
        <dbReference type="ARBA" id="ARBA00023015"/>
    </source>
</evidence>
<accession>A0A8I0DRS9</accession>
<dbReference type="SUPFAM" id="SSF46785">
    <property type="entry name" value="Winged helix' DNA-binding domain"/>
    <property type="match status" value="1"/>
</dbReference>
<proteinExistence type="predicted"/>
<organism evidence="5 6">
    <name type="scientific">Blautia segnis</name>
    <dbReference type="NCBI Taxonomy" id="2763030"/>
    <lineage>
        <taxon>Bacteria</taxon>
        <taxon>Bacillati</taxon>
        <taxon>Bacillota</taxon>
        <taxon>Clostridia</taxon>
        <taxon>Lachnospirales</taxon>
        <taxon>Lachnospiraceae</taxon>
        <taxon>Blautia</taxon>
    </lineage>
</organism>
<keyword evidence="3" id="KW-0804">Transcription</keyword>
<dbReference type="InterPro" id="IPR000595">
    <property type="entry name" value="cNMP-bd_dom"/>
</dbReference>
<dbReference type="EMBL" id="JACOOT010000017">
    <property type="protein sequence ID" value="MBC5650947.1"/>
    <property type="molecule type" value="Genomic_DNA"/>
</dbReference>
<gene>
    <name evidence="5" type="ORF">H8S54_07485</name>
</gene>
<sequence length="219" mass="25295">MSFENYFPVWNELNAAQKELISDSLSARQVKRGTIIHNGSLDCTGLLLVKSGQLRTYILSDEGREITLYRLFDMDMCLLSASCIMRSIQFEVTIEAEKDTELWIIPAEIYKSIMQESAPVANYTNELMATRFSDVMWLMEQIMWKSLDKRVASFLLEETSIEGTNELKITHETIANHLGSHREVITRMLRYFQEEGLVKLSRSKVTVLDIKRLETLQKS</sequence>
<keyword evidence="1" id="KW-0805">Transcription regulation</keyword>
<feature type="domain" description="HTH crp-type" evidence="4">
    <location>
        <begin position="145"/>
        <end position="211"/>
    </location>
</feature>
<dbReference type="Gene3D" id="1.10.10.10">
    <property type="entry name" value="Winged helix-like DNA-binding domain superfamily/Winged helix DNA-binding domain"/>
    <property type="match status" value="1"/>
</dbReference>
<dbReference type="PRINTS" id="PR00034">
    <property type="entry name" value="HTHCRP"/>
</dbReference>
<dbReference type="GO" id="GO:0006355">
    <property type="term" value="P:regulation of DNA-templated transcription"/>
    <property type="evidence" value="ECO:0007669"/>
    <property type="project" value="InterPro"/>
</dbReference>
<dbReference type="SUPFAM" id="SSF51206">
    <property type="entry name" value="cAMP-binding domain-like"/>
    <property type="match status" value="1"/>
</dbReference>
<evidence type="ECO:0000313" key="6">
    <source>
        <dbReference type="Proteomes" id="UP000652847"/>
    </source>
</evidence>
<reference evidence="5 6" key="1">
    <citation type="submission" date="2020-08" db="EMBL/GenBank/DDBJ databases">
        <title>Genome public.</title>
        <authorList>
            <person name="Liu C."/>
            <person name="Sun Q."/>
        </authorList>
    </citation>
    <scope>NUCLEOTIDE SEQUENCE [LARGE SCALE GENOMIC DNA]</scope>
    <source>
        <strain evidence="5 6">BX17</strain>
    </source>
</reference>
<dbReference type="AlphaFoldDB" id="A0A8I0DRS9"/>
<dbReference type="GO" id="GO:0003677">
    <property type="term" value="F:DNA binding"/>
    <property type="evidence" value="ECO:0007669"/>
    <property type="project" value="UniProtKB-KW"/>
</dbReference>
<dbReference type="InterPro" id="IPR014710">
    <property type="entry name" value="RmlC-like_jellyroll"/>
</dbReference>
<dbReference type="InterPro" id="IPR036388">
    <property type="entry name" value="WH-like_DNA-bd_sf"/>
</dbReference>
<dbReference type="Pfam" id="PF13545">
    <property type="entry name" value="HTH_Crp_2"/>
    <property type="match status" value="1"/>
</dbReference>
<comment type="caution">
    <text evidence="5">The sequence shown here is derived from an EMBL/GenBank/DDBJ whole genome shotgun (WGS) entry which is preliminary data.</text>
</comment>
<dbReference type="SMART" id="SM00419">
    <property type="entry name" value="HTH_CRP"/>
    <property type="match status" value="1"/>
</dbReference>
<evidence type="ECO:0000256" key="2">
    <source>
        <dbReference type="ARBA" id="ARBA00023125"/>
    </source>
</evidence>
<protein>
    <submittedName>
        <fullName evidence="5">Crp/Fnr family transcriptional regulator</fullName>
    </submittedName>
</protein>
<dbReference type="CDD" id="cd00038">
    <property type="entry name" value="CAP_ED"/>
    <property type="match status" value="1"/>
</dbReference>
<dbReference type="InterPro" id="IPR012318">
    <property type="entry name" value="HTH_CRP"/>
</dbReference>
<dbReference type="InterPro" id="IPR018490">
    <property type="entry name" value="cNMP-bd_dom_sf"/>
</dbReference>
<evidence type="ECO:0000313" key="5">
    <source>
        <dbReference type="EMBL" id="MBC5650947.1"/>
    </source>
</evidence>
<keyword evidence="2" id="KW-0238">DNA-binding</keyword>
<name>A0A8I0DRS9_9FIRM</name>
<dbReference type="RefSeq" id="WP_186901203.1">
    <property type="nucleotide sequence ID" value="NZ_JACOOT010000017.1"/>
</dbReference>
<keyword evidence="6" id="KW-1185">Reference proteome</keyword>